<evidence type="ECO:0000256" key="5">
    <source>
        <dbReference type="ARBA" id="ARBA00023136"/>
    </source>
</evidence>
<dbReference type="Proteomes" id="UP001231166">
    <property type="component" value="Chromosome"/>
</dbReference>
<keyword evidence="4 6" id="KW-1133">Transmembrane helix</keyword>
<evidence type="ECO:0000313" key="7">
    <source>
        <dbReference type="EMBL" id="MCZ4588347.1"/>
    </source>
</evidence>
<keyword evidence="9" id="KW-1185">Reference proteome</keyword>
<evidence type="ECO:0000313" key="9">
    <source>
        <dbReference type="Proteomes" id="UP001066327"/>
    </source>
</evidence>
<dbReference type="InterPro" id="IPR050367">
    <property type="entry name" value="APC_superfamily"/>
</dbReference>
<dbReference type="Pfam" id="PF13520">
    <property type="entry name" value="AA_permease_2"/>
    <property type="match status" value="1"/>
</dbReference>
<accession>A0AAX3Y8T5</accession>
<dbReference type="Gene3D" id="1.20.1740.10">
    <property type="entry name" value="Amino acid/polyamine transporter I"/>
    <property type="match status" value="1"/>
</dbReference>
<feature type="transmembrane region" description="Helical" evidence="6">
    <location>
        <begin position="375"/>
        <end position="392"/>
    </location>
</feature>
<dbReference type="GO" id="GO:0005886">
    <property type="term" value="C:plasma membrane"/>
    <property type="evidence" value="ECO:0007669"/>
    <property type="project" value="UniProtKB-SubCell"/>
</dbReference>
<keyword evidence="5 6" id="KW-0472">Membrane</keyword>
<dbReference type="RefSeq" id="WP_269592251.1">
    <property type="nucleotide sequence ID" value="NZ_CP130953.1"/>
</dbReference>
<dbReference type="EMBL" id="CP130953">
    <property type="protein sequence ID" value="WLF44468.1"/>
    <property type="molecule type" value="Genomic_DNA"/>
</dbReference>
<keyword evidence="3 6" id="KW-0812">Transmembrane</keyword>
<feature type="transmembrane region" description="Helical" evidence="6">
    <location>
        <begin position="249"/>
        <end position="270"/>
    </location>
</feature>
<feature type="transmembrane region" description="Helical" evidence="6">
    <location>
        <begin position="143"/>
        <end position="165"/>
    </location>
</feature>
<organism evidence="8 10">
    <name type="scientific">Rhodococcus opacus</name>
    <name type="common">Nocardia opaca</name>
    <dbReference type="NCBI Taxonomy" id="37919"/>
    <lineage>
        <taxon>Bacteria</taxon>
        <taxon>Bacillati</taxon>
        <taxon>Actinomycetota</taxon>
        <taxon>Actinomycetes</taxon>
        <taxon>Mycobacteriales</taxon>
        <taxon>Nocardiaceae</taxon>
        <taxon>Rhodococcus</taxon>
    </lineage>
</organism>
<feature type="transmembrane region" description="Helical" evidence="6">
    <location>
        <begin position="215"/>
        <end position="237"/>
    </location>
</feature>
<proteinExistence type="predicted"/>
<comment type="subcellular location">
    <subcellularLocation>
        <location evidence="1">Cell membrane</location>
        <topology evidence="1">Multi-pass membrane protein</topology>
    </subcellularLocation>
</comment>
<reference evidence="8" key="2">
    <citation type="submission" date="2023-07" db="EMBL/GenBank/DDBJ databases">
        <title>Genomic analysis of Rhodococcus opacus VOC-14 with glycol ethers degradation activity.</title>
        <authorList>
            <person name="Narkevich D.A."/>
            <person name="Hlushen A.M."/>
            <person name="Akhremchuk A.E."/>
            <person name="Sikolenko M.A."/>
            <person name="Valentovich L.N."/>
        </authorList>
    </citation>
    <scope>NUCLEOTIDE SEQUENCE</scope>
    <source>
        <strain evidence="8">VOC-14</strain>
    </source>
</reference>
<dbReference type="PIRSF" id="PIRSF006060">
    <property type="entry name" value="AA_transporter"/>
    <property type="match status" value="1"/>
</dbReference>
<feature type="transmembrane region" description="Helical" evidence="6">
    <location>
        <begin position="177"/>
        <end position="195"/>
    </location>
</feature>
<evidence type="ECO:0000313" key="10">
    <source>
        <dbReference type="Proteomes" id="UP001231166"/>
    </source>
</evidence>
<dbReference type="PANTHER" id="PTHR42770">
    <property type="entry name" value="AMINO ACID TRANSPORTER-RELATED"/>
    <property type="match status" value="1"/>
</dbReference>
<dbReference type="GO" id="GO:0022857">
    <property type="term" value="F:transmembrane transporter activity"/>
    <property type="evidence" value="ECO:0007669"/>
    <property type="project" value="InterPro"/>
</dbReference>
<reference evidence="7" key="1">
    <citation type="submission" date="2022-12" db="EMBL/GenBank/DDBJ databases">
        <authorList>
            <person name="Krivoruchko A.V."/>
            <person name="Elkin A."/>
        </authorList>
    </citation>
    <scope>NUCLEOTIDE SEQUENCE</scope>
    <source>
        <strain evidence="7">IEGM 249</strain>
    </source>
</reference>
<sequence length="488" mass="52008">MPDNTTPPTSAADTHPPKTLRWYDGFMLALPIANGLFISVGYVIGAIGAVPAVVICVLLSVVALCQNKLFSEMAAMFADKAGGVAMFAAEGWKRYFTPIAPIAAFGYWCGWALVLSLVGLTIGELVHAQWFPDNSWTLFTLGSVAFGLPHAISAVTVIAATALNVLGIRVALRFNQVIGGAFVVVLLALAIGPFASGQWSSANLTSHLDGNWTSFVVWLYVSAWAIYGSELCAIFAPEYRDTTRDSSRALTSIALFMVGAYTIVPLATAGQLTEDEFLANPITYGIVSIGHISGGLSGLITVILCGALFLSMISSSADAGRALYGLSADKMSITQLDQLNSRGVPSRALWATMVVNLGILIFVGNPVAILIASNLGYILAITLAVIAFLLLRKDRPHWPRPIRLPNIWIPIAVLVAAFNLIILVVGALNPGLSYVGSVKEVFLGLALLLIGVVLFVYRKLVQDKVPLTLREPAEDRPAPALPQTSETR</sequence>
<evidence type="ECO:0000256" key="1">
    <source>
        <dbReference type="ARBA" id="ARBA00004651"/>
    </source>
</evidence>
<dbReference type="AlphaFoldDB" id="A0AAX3Y8T5"/>
<gene>
    <name evidence="7" type="ORF">O4328_32580</name>
    <name evidence="8" type="ORF">Q5707_21140</name>
</gene>
<dbReference type="EMBL" id="JAPWIS010000021">
    <property type="protein sequence ID" value="MCZ4588347.1"/>
    <property type="molecule type" value="Genomic_DNA"/>
</dbReference>
<dbReference type="InterPro" id="IPR002293">
    <property type="entry name" value="AA/rel_permease1"/>
</dbReference>
<feature type="transmembrane region" description="Helical" evidence="6">
    <location>
        <begin position="348"/>
        <end position="369"/>
    </location>
</feature>
<evidence type="ECO:0000256" key="4">
    <source>
        <dbReference type="ARBA" id="ARBA00022989"/>
    </source>
</evidence>
<dbReference type="PANTHER" id="PTHR42770:SF7">
    <property type="entry name" value="MEMBRANE PROTEIN"/>
    <property type="match status" value="1"/>
</dbReference>
<evidence type="ECO:0000256" key="3">
    <source>
        <dbReference type="ARBA" id="ARBA00022692"/>
    </source>
</evidence>
<feature type="transmembrane region" description="Helical" evidence="6">
    <location>
        <begin position="441"/>
        <end position="457"/>
    </location>
</feature>
<feature type="transmembrane region" description="Helical" evidence="6">
    <location>
        <begin position="282"/>
        <end position="310"/>
    </location>
</feature>
<evidence type="ECO:0000256" key="2">
    <source>
        <dbReference type="ARBA" id="ARBA00022475"/>
    </source>
</evidence>
<protein>
    <submittedName>
        <fullName evidence="8">APC family permease</fullName>
    </submittedName>
</protein>
<feature type="transmembrane region" description="Helical" evidence="6">
    <location>
        <begin position="102"/>
        <end position="123"/>
    </location>
</feature>
<evidence type="ECO:0000256" key="6">
    <source>
        <dbReference type="SAM" id="Phobius"/>
    </source>
</evidence>
<dbReference type="Proteomes" id="UP001066327">
    <property type="component" value="Unassembled WGS sequence"/>
</dbReference>
<name>A0AAX3Y8T5_RHOOP</name>
<keyword evidence="2" id="KW-1003">Cell membrane</keyword>
<evidence type="ECO:0000313" key="8">
    <source>
        <dbReference type="EMBL" id="WLF44468.1"/>
    </source>
</evidence>
<feature type="transmembrane region" description="Helical" evidence="6">
    <location>
        <begin position="404"/>
        <end position="429"/>
    </location>
</feature>
<feature type="transmembrane region" description="Helical" evidence="6">
    <location>
        <begin position="36"/>
        <end position="64"/>
    </location>
</feature>